<organism evidence="2 3">
    <name type="scientific">Methylobacterium iners</name>
    <dbReference type="NCBI Taxonomy" id="418707"/>
    <lineage>
        <taxon>Bacteria</taxon>
        <taxon>Pseudomonadati</taxon>
        <taxon>Pseudomonadota</taxon>
        <taxon>Alphaproteobacteria</taxon>
        <taxon>Hyphomicrobiales</taxon>
        <taxon>Methylobacteriaceae</taxon>
        <taxon>Methylobacterium</taxon>
    </lineage>
</organism>
<accession>A0ABQ4RTC8</accession>
<dbReference type="RefSeq" id="WP_238242129.1">
    <property type="nucleotide sequence ID" value="NZ_BPQP01000002.1"/>
</dbReference>
<dbReference type="EMBL" id="BPQP01000002">
    <property type="protein sequence ID" value="GJD92969.1"/>
    <property type="molecule type" value="Genomic_DNA"/>
</dbReference>
<evidence type="ECO:0000313" key="3">
    <source>
        <dbReference type="Proteomes" id="UP001055125"/>
    </source>
</evidence>
<reference evidence="2" key="1">
    <citation type="journal article" date="2021" name="Front. Microbiol.">
        <title>Comprehensive Comparative Genomics and Phenotyping of Methylobacterium Species.</title>
        <authorList>
            <person name="Alessa O."/>
            <person name="Ogura Y."/>
            <person name="Fujitani Y."/>
            <person name="Takami H."/>
            <person name="Hayashi T."/>
            <person name="Sahin N."/>
            <person name="Tani A."/>
        </authorList>
    </citation>
    <scope>NUCLEOTIDE SEQUENCE</scope>
    <source>
        <strain evidence="2">DSM 19015</strain>
    </source>
</reference>
<name>A0ABQ4RTC8_9HYPH</name>
<evidence type="ECO:0000256" key="1">
    <source>
        <dbReference type="SAM" id="MobiDB-lite"/>
    </source>
</evidence>
<feature type="region of interest" description="Disordered" evidence="1">
    <location>
        <begin position="89"/>
        <end position="110"/>
    </location>
</feature>
<protein>
    <submittedName>
        <fullName evidence="2">Uncharacterized protein</fullName>
    </submittedName>
</protein>
<comment type="caution">
    <text evidence="2">The sequence shown here is derived from an EMBL/GenBank/DDBJ whole genome shotgun (WGS) entry which is preliminary data.</text>
</comment>
<sequence length="133" mass="13621">MSIMRRSSLGDLASKVMARASLGRVAPSLLVCLSILLLVFAVAADGRTAPTEMGGASGAVIQMAVPDVPEPASRSFGIAAIDAEEVAGDPWQGASAHAGPSNLDAGRRLPRPQIDLASIADGRLPERPPRLAA</sequence>
<gene>
    <name evidence="2" type="ORF">OCOJLMKI_0153</name>
</gene>
<keyword evidence="3" id="KW-1185">Reference proteome</keyword>
<reference evidence="2" key="2">
    <citation type="submission" date="2021-08" db="EMBL/GenBank/DDBJ databases">
        <authorList>
            <person name="Tani A."/>
            <person name="Ola A."/>
            <person name="Ogura Y."/>
            <person name="Katsura K."/>
            <person name="Hayashi T."/>
        </authorList>
    </citation>
    <scope>NUCLEOTIDE SEQUENCE</scope>
    <source>
        <strain evidence="2">DSM 19015</strain>
    </source>
</reference>
<dbReference type="Proteomes" id="UP001055125">
    <property type="component" value="Unassembled WGS sequence"/>
</dbReference>
<evidence type="ECO:0000313" key="2">
    <source>
        <dbReference type="EMBL" id="GJD92969.1"/>
    </source>
</evidence>
<proteinExistence type="predicted"/>